<reference evidence="1 2" key="1">
    <citation type="submission" date="2018-11" db="EMBL/GenBank/DDBJ databases">
        <authorList>
            <consortium name="Pathogen Informatics"/>
        </authorList>
    </citation>
    <scope>NUCLEOTIDE SEQUENCE [LARGE SCALE GENOMIC DNA]</scope>
</reference>
<dbReference type="AlphaFoldDB" id="A0A3P7KAQ3"/>
<dbReference type="Proteomes" id="UP000270094">
    <property type="component" value="Unassembled WGS sequence"/>
</dbReference>
<evidence type="ECO:0000313" key="2">
    <source>
        <dbReference type="Proteomes" id="UP000270094"/>
    </source>
</evidence>
<accession>A0A3P7KAQ3</accession>
<dbReference type="OrthoDB" id="5854880at2759"/>
<name>A0A3P7KAQ3_STRVU</name>
<sequence length="90" mass="10273">MSFLRHLYYHVIALQEAKSRKTEVRQLSDGHSSIEVRKFHHRVGGVGFVVHPSVVHLVDSQEVLSPRLAILRLHPLHQKATLSSNVILQH</sequence>
<proteinExistence type="predicted"/>
<organism evidence="1 2">
    <name type="scientific">Strongylus vulgaris</name>
    <name type="common">Blood worm</name>
    <dbReference type="NCBI Taxonomy" id="40348"/>
    <lineage>
        <taxon>Eukaryota</taxon>
        <taxon>Metazoa</taxon>
        <taxon>Ecdysozoa</taxon>
        <taxon>Nematoda</taxon>
        <taxon>Chromadorea</taxon>
        <taxon>Rhabditida</taxon>
        <taxon>Rhabditina</taxon>
        <taxon>Rhabditomorpha</taxon>
        <taxon>Strongyloidea</taxon>
        <taxon>Strongylidae</taxon>
        <taxon>Strongylus</taxon>
    </lineage>
</organism>
<keyword evidence="2" id="KW-1185">Reference proteome</keyword>
<dbReference type="EMBL" id="UYYB01000112">
    <property type="protein sequence ID" value="VDM65092.1"/>
    <property type="molecule type" value="Genomic_DNA"/>
</dbReference>
<gene>
    <name evidence="1" type="ORF">SVUK_LOCUS90</name>
</gene>
<protein>
    <submittedName>
        <fullName evidence="1">Uncharacterized protein</fullName>
    </submittedName>
</protein>
<evidence type="ECO:0000313" key="1">
    <source>
        <dbReference type="EMBL" id="VDM65092.1"/>
    </source>
</evidence>